<keyword evidence="1" id="KW-0812">Transmembrane</keyword>
<dbReference type="InterPro" id="IPR002156">
    <property type="entry name" value="RNaseH_domain"/>
</dbReference>
<keyword evidence="1" id="KW-0472">Membrane</keyword>
<dbReference type="GO" id="GO:0004523">
    <property type="term" value="F:RNA-DNA hybrid ribonuclease activity"/>
    <property type="evidence" value="ECO:0007669"/>
    <property type="project" value="InterPro"/>
</dbReference>
<keyword evidence="1" id="KW-1133">Transmembrane helix</keyword>
<dbReference type="GO" id="GO:0003676">
    <property type="term" value="F:nucleic acid binding"/>
    <property type="evidence" value="ECO:0007669"/>
    <property type="project" value="InterPro"/>
</dbReference>
<protein>
    <recommendedName>
        <fullName evidence="2">RNase H type-1 domain-containing protein</fullName>
    </recommendedName>
</protein>
<comment type="caution">
    <text evidence="3">The sequence shown here is derived from an EMBL/GenBank/DDBJ whole genome shotgun (WGS) entry which is preliminary data.</text>
</comment>
<proteinExistence type="predicted"/>
<evidence type="ECO:0000259" key="2">
    <source>
        <dbReference type="Pfam" id="PF13456"/>
    </source>
</evidence>
<dbReference type="Pfam" id="PF13456">
    <property type="entry name" value="RVT_3"/>
    <property type="match status" value="1"/>
</dbReference>
<feature type="transmembrane region" description="Helical" evidence="1">
    <location>
        <begin position="99"/>
        <end position="120"/>
    </location>
</feature>
<dbReference type="AlphaFoldDB" id="A0A9Q1KN25"/>
<dbReference type="OrthoDB" id="1938246at2759"/>
<evidence type="ECO:0000256" key="1">
    <source>
        <dbReference type="SAM" id="Phobius"/>
    </source>
</evidence>
<dbReference type="Proteomes" id="UP001153076">
    <property type="component" value="Unassembled WGS sequence"/>
</dbReference>
<keyword evidence="4" id="KW-1185">Reference proteome</keyword>
<organism evidence="3 4">
    <name type="scientific">Carnegiea gigantea</name>
    <dbReference type="NCBI Taxonomy" id="171969"/>
    <lineage>
        <taxon>Eukaryota</taxon>
        <taxon>Viridiplantae</taxon>
        <taxon>Streptophyta</taxon>
        <taxon>Embryophyta</taxon>
        <taxon>Tracheophyta</taxon>
        <taxon>Spermatophyta</taxon>
        <taxon>Magnoliopsida</taxon>
        <taxon>eudicotyledons</taxon>
        <taxon>Gunneridae</taxon>
        <taxon>Pentapetalae</taxon>
        <taxon>Caryophyllales</taxon>
        <taxon>Cactineae</taxon>
        <taxon>Cactaceae</taxon>
        <taxon>Cactoideae</taxon>
        <taxon>Echinocereeae</taxon>
        <taxon>Carnegiea</taxon>
    </lineage>
</organism>
<gene>
    <name evidence="3" type="ORF">Cgig2_019301</name>
</gene>
<accession>A0A9Q1KN25</accession>
<evidence type="ECO:0000313" key="3">
    <source>
        <dbReference type="EMBL" id="KAJ8446408.1"/>
    </source>
</evidence>
<feature type="domain" description="RNase H type-1" evidence="2">
    <location>
        <begin position="112"/>
        <end position="144"/>
    </location>
</feature>
<dbReference type="EMBL" id="JAKOGI010000056">
    <property type="protein sequence ID" value="KAJ8446408.1"/>
    <property type="molecule type" value="Genomic_DNA"/>
</dbReference>
<sequence>MGLLAKQVWRLMHSENSLVFKILKAKYLMNCCFLDAVLGPRPSYTWRRLCNARWIVEGGSRWSSDTIADVITEFKEQFQDKVGDVISTMWTCWNLRNDILFRSGLLLLLGFILDTIWSFVSCFDYIHFSHIKRMGNKVAHALAHYQPYSTCYREWCGNALDHIAALALKDFCIDSDFYQ</sequence>
<name>A0A9Q1KN25_9CARY</name>
<reference evidence="3" key="1">
    <citation type="submission" date="2022-04" db="EMBL/GenBank/DDBJ databases">
        <title>Carnegiea gigantea Genome sequencing and assembly v2.</title>
        <authorList>
            <person name="Copetti D."/>
            <person name="Sanderson M.J."/>
            <person name="Burquez A."/>
            <person name="Wojciechowski M.F."/>
        </authorList>
    </citation>
    <scope>NUCLEOTIDE SEQUENCE</scope>
    <source>
        <strain evidence="3">SGP5-SGP5p</strain>
        <tissue evidence="3">Aerial part</tissue>
    </source>
</reference>
<evidence type="ECO:0000313" key="4">
    <source>
        <dbReference type="Proteomes" id="UP001153076"/>
    </source>
</evidence>